<dbReference type="Ensembl" id="ENSOMET00000024146.1">
    <property type="protein sequence ID" value="ENSOMEP00000015839.1"/>
    <property type="gene ID" value="ENSOMEG00000000654.1"/>
</dbReference>
<dbReference type="Pfam" id="PF22002">
    <property type="entry name" value="MTLN"/>
    <property type="match status" value="1"/>
</dbReference>
<reference evidence="3" key="1">
    <citation type="submission" date="2025-05" db="UniProtKB">
        <authorList>
            <consortium name="Ensembl"/>
        </authorList>
    </citation>
    <scope>IDENTIFICATION</scope>
</reference>
<reference evidence="2" key="2">
    <citation type="journal article" name="BMC Genomics">
        <title>Long-read sequencing and de novo genome assembly of marine medaka (Oryzias melastigma).</title>
        <authorList>
            <person name="Liang P."/>
            <person name="Saqib H.S.A."/>
            <person name="Ni X."/>
            <person name="Shen Y."/>
        </authorList>
    </citation>
    <scope>NUCLEOTIDE SEQUENCE</scope>
    <source>
        <strain evidence="2">Bigg-433</strain>
    </source>
</reference>
<dbReference type="EMBL" id="WKFB01000160">
    <property type="protein sequence ID" value="KAF6733378.1"/>
    <property type="molecule type" value="Genomic_DNA"/>
</dbReference>
<evidence type="ECO:0000313" key="2">
    <source>
        <dbReference type="EMBL" id="KAF6733378.1"/>
    </source>
</evidence>
<organism evidence="3 4">
    <name type="scientific">Oryzias melastigma</name>
    <name type="common">Marine medaka</name>
    <dbReference type="NCBI Taxonomy" id="30732"/>
    <lineage>
        <taxon>Eukaryota</taxon>
        <taxon>Metazoa</taxon>
        <taxon>Chordata</taxon>
        <taxon>Craniata</taxon>
        <taxon>Vertebrata</taxon>
        <taxon>Euteleostomi</taxon>
        <taxon>Actinopterygii</taxon>
        <taxon>Neopterygii</taxon>
        <taxon>Teleostei</taxon>
        <taxon>Neoteleostei</taxon>
        <taxon>Acanthomorphata</taxon>
        <taxon>Ovalentaria</taxon>
        <taxon>Atherinomorphae</taxon>
        <taxon>Beloniformes</taxon>
        <taxon>Adrianichthyidae</taxon>
        <taxon>Oryziinae</taxon>
        <taxon>Oryzias</taxon>
    </lineage>
</organism>
<name>A0A3B3CDZ8_ORYME</name>
<keyword evidence="1" id="KW-0472">Membrane</keyword>
<dbReference type="GO" id="GO:0051284">
    <property type="term" value="P:positive regulation of sequestering of calcium ion"/>
    <property type="evidence" value="ECO:0007669"/>
    <property type="project" value="TreeGrafter"/>
</dbReference>
<sequence length="56" mass="6622">MAEISERTLQVAVVVSFAVGFLSGWQANRMRRKFLDWRKKRLQDKLQETQKKLDLA</sequence>
<dbReference type="OMA" id="FVAGWQA"/>
<accession>A0A3B3CDZ8</accession>
<dbReference type="GeneTree" id="ENSGT00390000007551"/>
<dbReference type="GO" id="GO:0005743">
    <property type="term" value="C:mitochondrial inner membrane"/>
    <property type="evidence" value="ECO:0007669"/>
    <property type="project" value="TreeGrafter"/>
</dbReference>
<dbReference type="Proteomes" id="UP000646548">
    <property type="component" value="Unassembled WGS sequence"/>
</dbReference>
<dbReference type="AlphaFoldDB" id="A0A3B3CDZ8"/>
<dbReference type="GO" id="GO:0010918">
    <property type="term" value="P:positive regulation of mitochondrial membrane potential"/>
    <property type="evidence" value="ECO:0007669"/>
    <property type="project" value="TreeGrafter"/>
</dbReference>
<dbReference type="PANTHER" id="PTHR37154:SF1">
    <property type="entry name" value="MITOREGULIN"/>
    <property type="match status" value="1"/>
</dbReference>
<evidence type="ECO:0000313" key="3">
    <source>
        <dbReference type="Ensembl" id="ENSOMEP00000015839.1"/>
    </source>
</evidence>
<feature type="transmembrane region" description="Helical" evidence="1">
    <location>
        <begin position="12"/>
        <end position="30"/>
    </location>
</feature>
<dbReference type="Proteomes" id="UP000261560">
    <property type="component" value="Unplaced"/>
</dbReference>
<proteinExistence type="predicted"/>
<protein>
    <submittedName>
        <fullName evidence="3">Mitoregulin</fullName>
    </submittedName>
</protein>
<dbReference type="InterPro" id="IPR038778">
    <property type="entry name" value="Mtln"/>
</dbReference>
<dbReference type="PANTHER" id="PTHR37154">
    <property type="entry name" value="MITOREGULIN"/>
    <property type="match status" value="1"/>
</dbReference>
<keyword evidence="1" id="KW-0812">Transmembrane</keyword>
<evidence type="ECO:0000313" key="4">
    <source>
        <dbReference type="Proteomes" id="UP000261560"/>
    </source>
</evidence>
<gene>
    <name evidence="2" type="ORF">FQA47_016418</name>
</gene>
<keyword evidence="1" id="KW-1133">Transmembrane helix</keyword>
<keyword evidence="4" id="KW-1185">Reference proteome</keyword>
<dbReference type="PaxDb" id="30732-ENSOMEP00000015839"/>
<evidence type="ECO:0000256" key="1">
    <source>
        <dbReference type="SAM" id="Phobius"/>
    </source>
</evidence>